<keyword evidence="5 8" id="KW-0812">Transmembrane</keyword>
<feature type="transmembrane region" description="Helical" evidence="8">
    <location>
        <begin position="60"/>
        <end position="82"/>
    </location>
</feature>
<feature type="transmembrane region" description="Helical" evidence="8">
    <location>
        <begin position="88"/>
        <end position="109"/>
    </location>
</feature>
<feature type="transmembrane region" description="Helical" evidence="8">
    <location>
        <begin position="174"/>
        <end position="193"/>
    </location>
</feature>
<evidence type="ECO:0000256" key="8">
    <source>
        <dbReference type="SAM" id="Phobius"/>
    </source>
</evidence>
<feature type="transmembrane region" description="Helical" evidence="8">
    <location>
        <begin position="214"/>
        <end position="233"/>
    </location>
</feature>
<keyword evidence="6 8" id="KW-1133">Transmembrane helix</keyword>
<feature type="domain" description="Major facilitator superfamily (MFS) profile" evidence="9">
    <location>
        <begin position="22"/>
        <end position="523"/>
    </location>
</feature>
<comment type="subcellular location">
    <subcellularLocation>
        <location evidence="1">Cell membrane</location>
        <topology evidence="1">Multi-pass membrane protein</topology>
    </subcellularLocation>
</comment>
<dbReference type="Gene3D" id="1.20.1250.20">
    <property type="entry name" value="MFS general substrate transporter like domains"/>
    <property type="match status" value="1"/>
</dbReference>
<dbReference type="AlphaFoldDB" id="A0A8J4H6H1"/>
<name>A0A8J4H6H1_9PROT</name>
<dbReference type="PROSITE" id="PS50850">
    <property type="entry name" value="MFS"/>
    <property type="match status" value="1"/>
</dbReference>
<feature type="transmembrane region" description="Helical" evidence="8">
    <location>
        <begin position="387"/>
        <end position="405"/>
    </location>
</feature>
<dbReference type="InterPro" id="IPR004638">
    <property type="entry name" value="EmrB-like"/>
</dbReference>
<sequence>MTAPAKAPGAASWAPAANPWAIALVVTLAAFMEVLDTTIVNVSLPYIAGSMSVSNDQSTWTLTSYLVANGIVLPISGWLSSLIGRKRYFLLCIGAFTLFSFLCGSATSLSELIVFRLLQGFFGGGLQPSQQAIILDTFPPAQRGRAFGVVAMAIIVAPVLGPTLGGWLTDHYNWRWIFFINVPIGLITLLGVARLVEDPPWLAALERTRARGGIDYIGLGLIMLGFGALQVFMDRGEDADWFGSPFIVLMAGLAACSLIAASVWLWQAKAPVVKLRVLKDRNFAVGCLMIFATGLVLYASAVIVPLLAQTVLGYTSFLAGLLLAPGAALVIATIPIVIALMARVETRLIIAFGFFTLGAALIFSRALAPDIDFTTLLAMRSAQSFGLAFLFVPISTITFVTLPAADNADGTALFTMFRNLAGSIGIAAATALITERAQVHQAFLAPHLTPLDAPFTALLGQRTASLLGQGMAPSSVHQQALGMIEQTLHTQASILGYIDVFGYAALAAFTVVPFAFLLRPGRGGAPGAIH</sequence>
<gene>
    <name evidence="10" type="ORF">ENY07_00535</name>
</gene>
<dbReference type="Gene3D" id="1.20.1720.10">
    <property type="entry name" value="Multidrug resistance protein D"/>
    <property type="match status" value="1"/>
</dbReference>
<reference evidence="10" key="1">
    <citation type="journal article" date="2020" name="mSystems">
        <title>Genome- and Community-Level Interaction Insights into Carbon Utilization and Element Cycling Functions of Hydrothermarchaeota in Hydrothermal Sediment.</title>
        <authorList>
            <person name="Zhou Z."/>
            <person name="Liu Y."/>
            <person name="Xu W."/>
            <person name="Pan J."/>
            <person name="Luo Z.H."/>
            <person name="Li M."/>
        </authorList>
    </citation>
    <scope>NUCLEOTIDE SEQUENCE</scope>
    <source>
        <strain evidence="10">SpSt-997</strain>
    </source>
</reference>
<feature type="transmembrane region" description="Helical" evidence="8">
    <location>
        <begin position="348"/>
        <end position="367"/>
    </location>
</feature>
<dbReference type="SUPFAM" id="SSF103473">
    <property type="entry name" value="MFS general substrate transporter"/>
    <property type="match status" value="1"/>
</dbReference>
<dbReference type="PANTHER" id="PTHR42718">
    <property type="entry name" value="MAJOR FACILITATOR SUPERFAMILY MULTIDRUG TRANSPORTER MFSC"/>
    <property type="match status" value="1"/>
</dbReference>
<dbReference type="Pfam" id="PF07690">
    <property type="entry name" value="MFS_1"/>
    <property type="match status" value="1"/>
</dbReference>
<evidence type="ECO:0000256" key="7">
    <source>
        <dbReference type="ARBA" id="ARBA00023136"/>
    </source>
</evidence>
<feature type="transmembrane region" description="Helical" evidence="8">
    <location>
        <begin position="417"/>
        <end position="434"/>
    </location>
</feature>
<dbReference type="NCBIfam" id="TIGR00711">
    <property type="entry name" value="efflux_EmrB"/>
    <property type="match status" value="1"/>
</dbReference>
<dbReference type="EMBL" id="DTQM01000009">
    <property type="protein sequence ID" value="HGC41705.1"/>
    <property type="molecule type" value="Genomic_DNA"/>
</dbReference>
<dbReference type="CDD" id="cd17503">
    <property type="entry name" value="MFS_LmrB_MDR_like"/>
    <property type="match status" value="1"/>
</dbReference>
<organism evidence="10">
    <name type="scientific">Acidicaldus sp</name>
    <dbReference type="NCBI Taxonomy" id="1872105"/>
    <lineage>
        <taxon>Bacteria</taxon>
        <taxon>Pseudomonadati</taxon>
        <taxon>Pseudomonadota</taxon>
        <taxon>Alphaproteobacteria</taxon>
        <taxon>Acetobacterales</taxon>
        <taxon>Acetobacteraceae</taxon>
        <taxon>Acidicaldus</taxon>
    </lineage>
</organism>
<dbReference type="PANTHER" id="PTHR42718:SF9">
    <property type="entry name" value="MAJOR FACILITATOR SUPERFAMILY MULTIDRUG TRANSPORTER MFSC"/>
    <property type="match status" value="1"/>
</dbReference>
<evidence type="ECO:0000256" key="1">
    <source>
        <dbReference type="ARBA" id="ARBA00004651"/>
    </source>
</evidence>
<accession>A0A8J4H6H1</accession>
<keyword evidence="7 8" id="KW-0472">Membrane</keyword>
<feature type="transmembrane region" description="Helical" evidence="8">
    <location>
        <begin position="314"/>
        <end position="341"/>
    </location>
</feature>
<dbReference type="InterPro" id="IPR011701">
    <property type="entry name" value="MFS"/>
</dbReference>
<proteinExistence type="inferred from homology"/>
<feature type="transmembrane region" description="Helical" evidence="8">
    <location>
        <begin position="287"/>
        <end position="308"/>
    </location>
</feature>
<evidence type="ECO:0000256" key="5">
    <source>
        <dbReference type="ARBA" id="ARBA00022692"/>
    </source>
</evidence>
<comment type="similarity">
    <text evidence="2">Belongs to the major facilitator superfamily. EmrB family.</text>
</comment>
<dbReference type="InterPro" id="IPR036259">
    <property type="entry name" value="MFS_trans_sf"/>
</dbReference>
<evidence type="ECO:0000259" key="9">
    <source>
        <dbReference type="PROSITE" id="PS50850"/>
    </source>
</evidence>
<keyword evidence="4" id="KW-1003">Cell membrane</keyword>
<dbReference type="GO" id="GO:0005886">
    <property type="term" value="C:plasma membrane"/>
    <property type="evidence" value="ECO:0007669"/>
    <property type="project" value="UniProtKB-SubCell"/>
</dbReference>
<feature type="transmembrane region" description="Helical" evidence="8">
    <location>
        <begin position="20"/>
        <end position="48"/>
    </location>
</feature>
<feature type="transmembrane region" description="Helical" evidence="8">
    <location>
        <begin position="500"/>
        <end position="518"/>
    </location>
</feature>
<dbReference type="GO" id="GO:0022857">
    <property type="term" value="F:transmembrane transporter activity"/>
    <property type="evidence" value="ECO:0007669"/>
    <property type="project" value="InterPro"/>
</dbReference>
<comment type="caution">
    <text evidence="10">The sequence shown here is derived from an EMBL/GenBank/DDBJ whole genome shotgun (WGS) entry which is preliminary data.</text>
</comment>
<evidence type="ECO:0000256" key="2">
    <source>
        <dbReference type="ARBA" id="ARBA00008537"/>
    </source>
</evidence>
<feature type="transmembrane region" description="Helical" evidence="8">
    <location>
        <begin position="146"/>
        <end position="168"/>
    </location>
</feature>
<evidence type="ECO:0000256" key="3">
    <source>
        <dbReference type="ARBA" id="ARBA00022448"/>
    </source>
</evidence>
<evidence type="ECO:0000256" key="4">
    <source>
        <dbReference type="ARBA" id="ARBA00022475"/>
    </source>
</evidence>
<dbReference type="PRINTS" id="PR01036">
    <property type="entry name" value="TCRTETB"/>
</dbReference>
<evidence type="ECO:0000256" key="6">
    <source>
        <dbReference type="ARBA" id="ARBA00022989"/>
    </source>
</evidence>
<evidence type="ECO:0000313" key="10">
    <source>
        <dbReference type="EMBL" id="HGC41705.1"/>
    </source>
</evidence>
<protein>
    <submittedName>
        <fullName evidence="10">DHA2 family efflux MFS transporter permease subunit</fullName>
    </submittedName>
</protein>
<dbReference type="InterPro" id="IPR020846">
    <property type="entry name" value="MFS_dom"/>
</dbReference>
<feature type="transmembrane region" description="Helical" evidence="8">
    <location>
        <begin position="245"/>
        <end position="266"/>
    </location>
</feature>
<keyword evidence="3" id="KW-0813">Transport</keyword>